<dbReference type="InterPro" id="IPR028143">
    <property type="entry name" value="Get2/sif1"/>
</dbReference>
<name>A0ABR4BH68_9LECA</name>
<feature type="compositionally biased region" description="Polar residues" evidence="4">
    <location>
        <begin position="1"/>
        <end position="10"/>
    </location>
</feature>
<dbReference type="EMBL" id="JBHFEH010000006">
    <property type="protein sequence ID" value="KAL2057015.1"/>
    <property type="molecule type" value="Genomic_DNA"/>
</dbReference>
<evidence type="ECO:0000256" key="3">
    <source>
        <dbReference type="ARBA" id="ARBA00023136"/>
    </source>
</evidence>
<dbReference type="PANTHER" id="PTHR28263">
    <property type="entry name" value="GOLGI TO ER TRAFFIC PROTEIN 2"/>
    <property type="match status" value="1"/>
</dbReference>
<dbReference type="PANTHER" id="PTHR28263:SF1">
    <property type="entry name" value="GOLGI TO ER TRAFFIC PROTEIN 2"/>
    <property type="match status" value="1"/>
</dbReference>
<keyword evidence="7" id="KW-1185">Reference proteome</keyword>
<comment type="caution">
    <text evidence="6">The sequence shown here is derived from an EMBL/GenBank/DDBJ whole genome shotgun (WGS) entry which is preliminary data.</text>
</comment>
<dbReference type="Pfam" id="PF08690">
    <property type="entry name" value="GET2"/>
    <property type="match status" value="1"/>
</dbReference>
<proteinExistence type="predicted"/>
<feature type="region of interest" description="Disordered" evidence="4">
    <location>
        <begin position="135"/>
        <end position="178"/>
    </location>
</feature>
<dbReference type="Proteomes" id="UP001590951">
    <property type="component" value="Unassembled WGS sequence"/>
</dbReference>
<feature type="transmembrane region" description="Helical" evidence="5">
    <location>
        <begin position="186"/>
        <end position="205"/>
    </location>
</feature>
<gene>
    <name evidence="6" type="ORF">ABVK25_002754</name>
</gene>
<evidence type="ECO:0000313" key="6">
    <source>
        <dbReference type="EMBL" id="KAL2057015.1"/>
    </source>
</evidence>
<protein>
    <submittedName>
        <fullName evidence="6">Uncharacterized protein</fullName>
    </submittedName>
</protein>
<feature type="region of interest" description="Disordered" evidence="4">
    <location>
        <begin position="1"/>
        <end position="97"/>
    </location>
</feature>
<reference evidence="6 7" key="1">
    <citation type="submission" date="2024-09" db="EMBL/GenBank/DDBJ databases">
        <title>Rethinking Asexuality: The Enigmatic Case of Functional Sexual Genes in Lepraria (Stereocaulaceae).</title>
        <authorList>
            <person name="Doellman M."/>
            <person name="Sun Y."/>
            <person name="Barcenas-Pena A."/>
            <person name="Lumbsch H.T."/>
            <person name="Grewe F."/>
        </authorList>
    </citation>
    <scope>NUCLEOTIDE SEQUENCE [LARGE SCALE GENOMIC DNA]</scope>
    <source>
        <strain evidence="6 7">Grewe 0041</strain>
    </source>
</reference>
<keyword evidence="2 5" id="KW-1133">Transmembrane helix</keyword>
<evidence type="ECO:0000313" key="7">
    <source>
        <dbReference type="Proteomes" id="UP001590951"/>
    </source>
</evidence>
<sequence length="310" mass="32543">MDSPEHQSQAGDAETPGQKQARLRRERREAKIKAGGSSRLEKITNVSGRQNLPDFTPPAASPSSSNLHADPDEVDLSTHPSAARTPNSYPTSNANNASPAEADIRALLRSGAPPPGNESGQQQGDEDPMMKILQQLMGGMPPPGAEGRAGAEGMDGGLPPGLAAMLGGGRPGMDGPQPQQDSTYAYLWRIIHALSALILGIYITFTSHALNGDISGGGITGAEHEGGINVFWVFATAELVLQSSRFFLENGGGSQLGGWMGMVAGFLPEPWRGYITLAARYSGIWSTVVEDGMVVVFVVGAVAWWRGAVG</sequence>
<keyword evidence="3 5" id="KW-0472">Membrane</keyword>
<keyword evidence="1 5" id="KW-0812">Transmembrane</keyword>
<feature type="compositionally biased region" description="Polar residues" evidence="4">
    <location>
        <begin position="78"/>
        <end position="97"/>
    </location>
</feature>
<accession>A0ABR4BH68</accession>
<evidence type="ECO:0000256" key="2">
    <source>
        <dbReference type="ARBA" id="ARBA00022989"/>
    </source>
</evidence>
<evidence type="ECO:0000256" key="5">
    <source>
        <dbReference type="SAM" id="Phobius"/>
    </source>
</evidence>
<evidence type="ECO:0000256" key="4">
    <source>
        <dbReference type="SAM" id="MobiDB-lite"/>
    </source>
</evidence>
<organism evidence="6 7">
    <name type="scientific">Lepraria finkii</name>
    <dbReference type="NCBI Taxonomy" id="1340010"/>
    <lineage>
        <taxon>Eukaryota</taxon>
        <taxon>Fungi</taxon>
        <taxon>Dikarya</taxon>
        <taxon>Ascomycota</taxon>
        <taxon>Pezizomycotina</taxon>
        <taxon>Lecanoromycetes</taxon>
        <taxon>OSLEUM clade</taxon>
        <taxon>Lecanoromycetidae</taxon>
        <taxon>Lecanorales</taxon>
        <taxon>Lecanorineae</taxon>
        <taxon>Stereocaulaceae</taxon>
        <taxon>Lepraria</taxon>
    </lineage>
</organism>
<evidence type="ECO:0000256" key="1">
    <source>
        <dbReference type="ARBA" id="ARBA00022692"/>
    </source>
</evidence>